<protein>
    <submittedName>
        <fullName evidence="5">TldD/PmbA family protein</fullName>
    </submittedName>
</protein>
<dbReference type="InterPro" id="IPR047657">
    <property type="entry name" value="PmbA"/>
</dbReference>
<dbReference type="Proteomes" id="UP001199916">
    <property type="component" value="Unassembled WGS sequence"/>
</dbReference>
<comment type="caution">
    <text evidence="5">The sequence shown here is derived from an EMBL/GenBank/DDBJ whole genome shotgun (WGS) entry which is preliminary data.</text>
</comment>
<dbReference type="SUPFAM" id="SSF111283">
    <property type="entry name" value="Putative modulator of DNA gyrase, PmbA/TldD"/>
    <property type="match status" value="1"/>
</dbReference>
<dbReference type="InterPro" id="IPR002510">
    <property type="entry name" value="Metalloprtase-TldD/E_N"/>
</dbReference>
<evidence type="ECO:0000259" key="4">
    <source>
        <dbReference type="Pfam" id="PF19290"/>
    </source>
</evidence>
<dbReference type="InterPro" id="IPR045570">
    <property type="entry name" value="Metalloprtase-TldD/E_cen_dom"/>
</dbReference>
<evidence type="ECO:0000313" key="5">
    <source>
        <dbReference type="EMBL" id="MCE5172243.1"/>
    </source>
</evidence>
<reference evidence="5 6" key="1">
    <citation type="submission" date="2021-11" db="EMBL/GenBank/DDBJ databases">
        <title>Draft genome sequence of Paenibacillus profundus YoMME, a new Gram-positive bacteria with exoelectrogenic properties.</title>
        <authorList>
            <person name="Hubenova Y."/>
            <person name="Hubenova E."/>
            <person name="Manasiev Y."/>
            <person name="Peykov S."/>
            <person name="Mitov M."/>
        </authorList>
    </citation>
    <scope>NUCLEOTIDE SEQUENCE [LARGE SCALE GENOMIC DNA]</scope>
    <source>
        <strain evidence="5 6">YoMME</strain>
    </source>
</reference>
<dbReference type="InterPro" id="IPR035068">
    <property type="entry name" value="TldD/PmbA_N"/>
</dbReference>
<evidence type="ECO:0000313" key="6">
    <source>
        <dbReference type="Proteomes" id="UP001199916"/>
    </source>
</evidence>
<organism evidence="5 6">
    <name type="scientific">Paenibacillus profundus</name>
    <dbReference type="NCBI Taxonomy" id="1173085"/>
    <lineage>
        <taxon>Bacteria</taxon>
        <taxon>Bacillati</taxon>
        <taxon>Bacillota</taxon>
        <taxon>Bacilli</taxon>
        <taxon>Bacillales</taxon>
        <taxon>Paenibacillaceae</taxon>
        <taxon>Paenibacillus</taxon>
    </lineage>
</organism>
<dbReference type="Pfam" id="PF19289">
    <property type="entry name" value="PmbA_TldD_3rd"/>
    <property type="match status" value="1"/>
</dbReference>
<sequence>MDVTQFQQHLFAKGIESGCSNMEIYYEQVRSTTVRVSKGEIDAYTIKESGGLSFRGEFASKMGYAYSEQIDERVIDYLIEEARNNAEVMESEENDELFAGSASYPELTTYSERLTHVAPQALIDAALEMESVAVEADSRIAMVRSSSVTISESEVLIANTRGLDCRAKYSSAVGSISVVARDAADTTTGEWYDFSLQDFDEINFADIARKSAHEAVSKLNADTIASDNYPVIFRNDAASTLLNAYTTIFSAEAVDKDFSRLKGKLGEQVAGSNITIVDDPLMPHVPAQCAFDAEGHATRRNEIIKEGKLLTFLHNGKTAKKSGIDSTGHASKGGYRGKIGIAPHNLYVEPGTVTLEEMIADTGRGLMIVQLQGLHAGTNAVSGEFSLSCIGFLIEAGKVKRPVNQVTVSGNLFNVLNEIEEVGNDLRFTGKCNSPSLKIKSLTISGA</sequence>
<dbReference type="PANTHER" id="PTHR43421">
    <property type="entry name" value="METALLOPROTEASE PMBA"/>
    <property type="match status" value="1"/>
</dbReference>
<evidence type="ECO:0000259" key="3">
    <source>
        <dbReference type="Pfam" id="PF19289"/>
    </source>
</evidence>
<evidence type="ECO:0000259" key="2">
    <source>
        <dbReference type="Pfam" id="PF01523"/>
    </source>
</evidence>
<name>A0ABS8YK39_9BACL</name>
<feature type="domain" description="Metalloprotease TldD/E central" evidence="4">
    <location>
        <begin position="114"/>
        <end position="219"/>
    </location>
</feature>
<feature type="domain" description="Metalloprotease TldD/E C-terminal" evidence="3">
    <location>
        <begin position="227"/>
        <end position="446"/>
    </location>
</feature>
<keyword evidence="6" id="KW-1185">Reference proteome</keyword>
<dbReference type="PANTHER" id="PTHR43421:SF1">
    <property type="entry name" value="METALLOPROTEASE PMBA"/>
    <property type="match status" value="1"/>
</dbReference>
<feature type="domain" description="Metalloprotease TldD/E N-terminal" evidence="2">
    <location>
        <begin position="23"/>
        <end position="86"/>
    </location>
</feature>
<proteinExistence type="inferred from homology"/>
<accession>A0ABS8YK39</accession>
<dbReference type="Pfam" id="PF19290">
    <property type="entry name" value="PmbA_TldD_2nd"/>
    <property type="match status" value="1"/>
</dbReference>
<comment type="similarity">
    <text evidence="1">Belongs to the peptidase U62 family.</text>
</comment>
<dbReference type="RefSeq" id="WP_233698478.1">
    <property type="nucleotide sequence ID" value="NZ_JAJNBZ010000026.1"/>
</dbReference>
<dbReference type="Pfam" id="PF01523">
    <property type="entry name" value="PmbA_TldD_1st"/>
    <property type="match status" value="1"/>
</dbReference>
<dbReference type="InterPro" id="IPR036059">
    <property type="entry name" value="TldD/PmbA_sf"/>
</dbReference>
<dbReference type="InterPro" id="IPR045569">
    <property type="entry name" value="Metalloprtase-TldD/E_C"/>
</dbReference>
<gene>
    <name evidence="5" type="ORF">LQV63_23470</name>
</gene>
<dbReference type="Gene3D" id="3.30.2290.10">
    <property type="entry name" value="PmbA/TldD superfamily"/>
    <property type="match status" value="1"/>
</dbReference>
<evidence type="ECO:0000256" key="1">
    <source>
        <dbReference type="ARBA" id="ARBA00005836"/>
    </source>
</evidence>
<dbReference type="EMBL" id="JAJNBZ010000026">
    <property type="protein sequence ID" value="MCE5172243.1"/>
    <property type="molecule type" value="Genomic_DNA"/>
</dbReference>